<reference evidence="2 3" key="1">
    <citation type="submission" date="2018-06" db="EMBL/GenBank/DDBJ databases">
        <title>Complete Genomes of Monosporascus.</title>
        <authorList>
            <person name="Robinson A.J."/>
            <person name="Natvig D.O."/>
        </authorList>
    </citation>
    <scope>NUCLEOTIDE SEQUENCE [LARGE SCALE GENOMIC DNA]</scope>
    <source>
        <strain evidence="2 3">CBS 110550</strain>
    </source>
</reference>
<evidence type="ECO:0000256" key="1">
    <source>
        <dbReference type="SAM" id="MobiDB-lite"/>
    </source>
</evidence>
<feature type="region of interest" description="Disordered" evidence="1">
    <location>
        <begin position="1"/>
        <end position="38"/>
    </location>
</feature>
<sequence length="193" mass="20634">MAQHRGTRTMTGRDTPGYFTRGPPPKPPTRTGSSGSCSSISTALALSYTGTATARWRAGGRGQQGEKDARLPLPSGKMRVRLEGGLDGGAKQVLGESTRPAGKKAWDWGEYASLWTFTSSQDVGQGGAMGMSVAPREEFLAAHMPSLARRRWLASQPLTSGFLDYARPLERNDLGMTRILGPSHLAMISKANA</sequence>
<feature type="compositionally biased region" description="Low complexity" evidence="1">
    <location>
        <begin position="29"/>
        <end position="38"/>
    </location>
</feature>
<dbReference type="AlphaFoldDB" id="A0A4Q4TBW3"/>
<organism evidence="2 3">
    <name type="scientific">Monosporascus ibericus</name>
    <dbReference type="NCBI Taxonomy" id="155417"/>
    <lineage>
        <taxon>Eukaryota</taxon>
        <taxon>Fungi</taxon>
        <taxon>Dikarya</taxon>
        <taxon>Ascomycota</taxon>
        <taxon>Pezizomycotina</taxon>
        <taxon>Sordariomycetes</taxon>
        <taxon>Xylariomycetidae</taxon>
        <taxon>Xylariales</taxon>
        <taxon>Xylariales incertae sedis</taxon>
        <taxon>Monosporascus</taxon>
    </lineage>
</organism>
<evidence type="ECO:0000313" key="3">
    <source>
        <dbReference type="Proteomes" id="UP000293360"/>
    </source>
</evidence>
<gene>
    <name evidence="2" type="ORF">DL764_005507</name>
</gene>
<proteinExistence type="predicted"/>
<dbReference type="Proteomes" id="UP000293360">
    <property type="component" value="Unassembled WGS sequence"/>
</dbReference>
<comment type="caution">
    <text evidence="2">The sequence shown here is derived from an EMBL/GenBank/DDBJ whole genome shotgun (WGS) entry which is preliminary data.</text>
</comment>
<accession>A0A4Q4TBW3</accession>
<evidence type="ECO:0000313" key="2">
    <source>
        <dbReference type="EMBL" id="RYP02930.1"/>
    </source>
</evidence>
<keyword evidence="3" id="KW-1185">Reference proteome</keyword>
<protein>
    <submittedName>
        <fullName evidence="2">Uncharacterized protein</fullName>
    </submittedName>
</protein>
<name>A0A4Q4TBW3_9PEZI</name>
<dbReference type="EMBL" id="QJNU01000293">
    <property type="protein sequence ID" value="RYP02930.1"/>
    <property type="molecule type" value="Genomic_DNA"/>
</dbReference>